<accession>A0A0G1HEM7</accession>
<dbReference type="InterPro" id="IPR023576">
    <property type="entry name" value="UbiE/COQ5_MeTrFase_CS"/>
</dbReference>
<keyword evidence="3" id="KW-0949">S-adenosyl-L-methionine</keyword>
<keyword evidence="2 5" id="KW-0808">Transferase</keyword>
<protein>
    <submittedName>
        <fullName evidence="5">Methyltransferase</fullName>
    </submittedName>
</protein>
<dbReference type="Gene3D" id="3.40.50.150">
    <property type="entry name" value="Vaccinia Virus protein VP39"/>
    <property type="match status" value="1"/>
</dbReference>
<evidence type="ECO:0000259" key="4">
    <source>
        <dbReference type="Pfam" id="PF13649"/>
    </source>
</evidence>
<feature type="domain" description="Methyltransferase" evidence="4">
    <location>
        <begin position="49"/>
        <end position="145"/>
    </location>
</feature>
<gene>
    <name evidence="5" type="ORF">UW37_C0041G0006</name>
</gene>
<sequence length="208" mass="24066">MPKTDYQYKFAFLFDQLTPLYELVRVLGIRNRLQQRLWPQVTIKPGSRVLDVGCGTGDDLVYLATHFDRLNLTGVDGDPKVLAIAKNKSKKRGLAVKFRASLAEALPFTSNSFDVAWSSLMVHHLPTKYKLLALQEMRRVLKPGGQLYLVEFGQISRWLRWLYWWQIRLEPVGDHFTGKLPGYIRQAGFKQLIETGLLFHVFLFQARK</sequence>
<dbReference type="CDD" id="cd02440">
    <property type="entry name" value="AdoMet_MTases"/>
    <property type="match status" value="1"/>
</dbReference>
<dbReference type="InterPro" id="IPR029063">
    <property type="entry name" value="SAM-dependent_MTases_sf"/>
</dbReference>
<dbReference type="GO" id="GO:0032259">
    <property type="term" value="P:methylation"/>
    <property type="evidence" value="ECO:0007669"/>
    <property type="project" value="UniProtKB-KW"/>
</dbReference>
<evidence type="ECO:0000313" key="6">
    <source>
        <dbReference type="Proteomes" id="UP000034063"/>
    </source>
</evidence>
<dbReference type="AlphaFoldDB" id="A0A0G1HEM7"/>
<dbReference type="GO" id="GO:0008168">
    <property type="term" value="F:methyltransferase activity"/>
    <property type="evidence" value="ECO:0007669"/>
    <property type="project" value="UniProtKB-KW"/>
</dbReference>
<comment type="caution">
    <text evidence="5">The sequence shown here is derived from an EMBL/GenBank/DDBJ whole genome shotgun (WGS) entry which is preliminary data.</text>
</comment>
<dbReference type="InterPro" id="IPR050508">
    <property type="entry name" value="Methyltransf_Superfamily"/>
</dbReference>
<dbReference type="Proteomes" id="UP000034063">
    <property type="component" value="Unassembled WGS sequence"/>
</dbReference>
<organism evidence="5 6">
    <name type="scientific">Candidatus Gottesmanbacteria bacterium GW2011_GWA2_44_17</name>
    <dbReference type="NCBI Taxonomy" id="1618444"/>
    <lineage>
        <taxon>Bacteria</taxon>
        <taxon>Candidatus Gottesmaniibacteriota</taxon>
    </lineage>
</organism>
<name>A0A0G1HEM7_9BACT</name>
<keyword evidence="1 5" id="KW-0489">Methyltransferase</keyword>
<dbReference type="PATRIC" id="fig|1618444.3.peg.643"/>
<dbReference type="EMBL" id="LCIB01000041">
    <property type="protein sequence ID" value="KKT45801.1"/>
    <property type="molecule type" value="Genomic_DNA"/>
</dbReference>
<evidence type="ECO:0000256" key="1">
    <source>
        <dbReference type="ARBA" id="ARBA00022603"/>
    </source>
</evidence>
<evidence type="ECO:0000256" key="3">
    <source>
        <dbReference type="ARBA" id="ARBA00022691"/>
    </source>
</evidence>
<dbReference type="Pfam" id="PF13649">
    <property type="entry name" value="Methyltransf_25"/>
    <property type="match status" value="1"/>
</dbReference>
<evidence type="ECO:0000256" key="2">
    <source>
        <dbReference type="ARBA" id="ARBA00022679"/>
    </source>
</evidence>
<proteinExistence type="predicted"/>
<reference evidence="5 6" key="1">
    <citation type="journal article" date="2015" name="Nature">
        <title>rRNA introns, odd ribosomes, and small enigmatic genomes across a large radiation of phyla.</title>
        <authorList>
            <person name="Brown C.T."/>
            <person name="Hug L.A."/>
            <person name="Thomas B.C."/>
            <person name="Sharon I."/>
            <person name="Castelle C.J."/>
            <person name="Singh A."/>
            <person name="Wilkins M.J."/>
            <person name="Williams K.H."/>
            <person name="Banfield J.F."/>
        </authorList>
    </citation>
    <scope>NUCLEOTIDE SEQUENCE [LARGE SCALE GENOMIC DNA]</scope>
</reference>
<dbReference type="PANTHER" id="PTHR42912">
    <property type="entry name" value="METHYLTRANSFERASE"/>
    <property type="match status" value="1"/>
</dbReference>
<evidence type="ECO:0000313" key="5">
    <source>
        <dbReference type="EMBL" id="KKT45801.1"/>
    </source>
</evidence>
<dbReference type="InterPro" id="IPR041698">
    <property type="entry name" value="Methyltransf_25"/>
</dbReference>
<dbReference type="SUPFAM" id="SSF53335">
    <property type="entry name" value="S-adenosyl-L-methionine-dependent methyltransferases"/>
    <property type="match status" value="1"/>
</dbReference>
<dbReference type="PROSITE" id="PS01184">
    <property type="entry name" value="UBIE_2"/>
    <property type="match status" value="1"/>
</dbReference>